<gene>
    <name evidence="1" type="ORF">LCGC14_2765130</name>
</gene>
<reference evidence="1" key="1">
    <citation type="journal article" date="2015" name="Nature">
        <title>Complex archaea that bridge the gap between prokaryotes and eukaryotes.</title>
        <authorList>
            <person name="Spang A."/>
            <person name="Saw J.H."/>
            <person name="Jorgensen S.L."/>
            <person name="Zaremba-Niedzwiedzka K."/>
            <person name="Martijn J."/>
            <person name="Lind A.E."/>
            <person name="van Eijk R."/>
            <person name="Schleper C."/>
            <person name="Guy L."/>
            <person name="Ettema T.J."/>
        </authorList>
    </citation>
    <scope>NUCLEOTIDE SEQUENCE</scope>
</reference>
<proteinExistence type="predicted"/>
<comment type="caution">
    <text evidence="1">The sequence shown here is derived from an EMBL/GenBank/DDBJ whole genome shotgun (WGS) entry which is preliminary data.</text>
</comment>
<organism evidence="1">
    <name type="scientific">marine sediment metagenome</name>
    <dbReference type="NCBI Taxonomy" id="412755"/>
    <lineage>
        <taxon>unclassified sequences</taxon>
        <taxon>metagenomes</taxon>
        <taxon>ecological metagenomes</taxon>
    </lineage>
</organism>
<sequence>MKHRWASMRYIDENGQVTDLVQCVNCGFGCTWTNVDVKSPIPREVKTGADCGERIVREVMES</sequence>
<dbReference type="AlphaFoldDB" id="A0A0F8ZJN2"/>
<protein>
    <submittedName>
        <fullName evidence="1">Uncharacterized protein</fullName>
    </submittedName>
</protein>
<accession>A0A0F8ZJN2</accession>
<name>A0A0F8ZJN2_9ZZZZ</name>
<evidence type="ECO:0000313" key="1">
    <source>
        <dbReference type="EMBL" id="KKK86250.1"/>
    </source>
</evidence>
<dbReference type="EMBL" id="LAZR01050934">
    <property type="protein sequence ID" value="KKK86250.1"/>
    <property type="molecule type" value="Genomic_DNA"/>
</dbReference>